<keyword evidence="3" id="KW-0010">Activator</keyword>
<evidence type="ECO:0000256" key="3">
    <source>
        <dbReference type="ARBA" id="ARBA00023159"/>
    </source>
</evidence>
<dbReference type="InterPro" id="IPR018062">
    <property type="entry name" value="HTH_AraC-typ_CS"/>
</dbReference>
<proteinExistence type="predicted"/>
<comment type="caution">
    <text evidence="6">The sequence shown here is derived from an EMBL/GenBank/DDBJ whole genome shotgun (WGS) entry which is preliminary data.</text>
</comment>
<evidence type="ECO:0000313" key="6">
    <source>
        <dbReference type="EMBL" id="TMI79437.1"/>
    </source>
</evidence>
<evidence type="ECO:0000313" key="7">
    <source>
        <dbReference type="Proteomes" id="UP000320048"/>
    </source>
</evidence>
<dbReference type="GO" id="GO:0003700">
    <property type="term" value="F:DNA-binding transcription factor activity"/>
    <property type="evidence" value="ECO:0007669"/>
    <property type="project" value="InterPro"/>
</dbReference>
<dbReference type="Pfam" id="PF12833">
    <property type="entry name" value="HTH_18"/>
    <property type="match status" value="1"/>
</dbReference>
<keyword evidence="1" id="KW-0805">Transcription regulation</keyword>
<evidence type="ECO:0000256" key="1">
    <source>
        <dbReference type="ARBA" id="ARBA00023015"/>
    </source>
</evidence>
<accession>A0A537J7E3</accession>
<name>A0A537J7E3_9BACT</name>
<protein>
    <submittedName>
        <fullName evidence="6">AraC family transcriptional regulator</fullName>
    </submittedName>
</protein>
<dbReference type="Pfam" id="PF02311">
    <property type="entry name" value="AraC_binding"/>
    <property type="match status" value="1"/>
</dbReference>
<dbReference type="PANTHER" id="PTHR46796">
    <property type="entry name" value="HTH-TYPE TRANSCRIPTIONAL ACTIVATOR RHAS-RELATED"/>
    <property type="match status" value="1"/>
</dbReference>
<keyword evidence="4" id="KW-0804">Transcription</keyword>
<keyword evidence="2" id="KW-0238">DNA-binding</keyword>
<dbReference type="GO" id="GO:0043565">
    <property type="term" value="F:sequence-specific DNA binding"/>
    <property type="evidence" value="ECO:0007669"/>
    <property type="project" value="InterPro"/>
</dbReference>
<dbReference type="EMBL" id="VBAO01000285">
    <property type="protein sequence ID" value="TMI79437.1"/>
    <property type="molecule type" value="Genomic_DNA"/>
</dbReference>
<dbReference type="InterPro" id="IPR003313">
    <property type="entry name" value="AraC-bd"/>
</dbReference>
<evidence type="ECO:0000256" key="4">
    <source>
        <dbReference type="ARBA" id="ARBA00023163"/>
    </source>
</evidence>
<dbReference type="SUPFAM" id="SSF46689">
    <property type="entry name" value="Homeodomain-like"/>
    <property type="match status" value="2"/>
</dbReference>
<evidence type="ECO:0000259" key="5">
    <source>
        <dbReference type="PROSITE" id="PS01124"/>
    </source>
</evidence>
<feature type="domain" description="HTH araC/xylS-type" evidence="5">
    <location>
        <begin position="235"/>
        <end position="332"/>
    </location>
</feature>
<dbReference type="AlphaFoldDB" id="A0A537J7E3"/>
<dbReference type="PANTHER" id="PTHR46796:SF2">
    <property type="entry name" value="TRANSCRIPTIONAL REGULATORY PROTEIN"/>
    <property type="match status" value="1"/>
</dbReference>
<dbReference type="InterPro" id="IPR050204">
    <property type="entry name" value="AraC_XylS_family_regulators"/>
</dbReference>
<reference evidence="6 7" key="1">
    <citation type="journal article" date="2019" name="Nat. Microbiol.">
        <title>Mediterranean grassland soil C-N compound turnover is dependent on rainfall and depth, and is mediated by genomically divergent microorganisms.</title>
        <authorList>
            <person name="Diamond S."/>
            <person name="Andeer P.F."/>
            <person name="Li Z."/>
            <person name="Crits-Christoph A."/>
            <person name="Burstein D."/>
            <person name="Anantharaman K."/>
            <person name="Lane K.R."/>
            <person name="Thomas B.C."/>
            <person name="Pan C."/>
            <person name="Northen T.R."/>
            <person name="Banfield J.F."/>
        </authorList>
    </citation>
    <scope>NUCLEOTIDE SEQUENCE [LARGE SCALE GENOMIC DNA]</scope>
    <source>
        <strain evidence="6">NP_7</strain>
    </source>
</reference>
<dbReference type="InterPro" id="IPR018060">
    <property type="entry name" value="HTH_AraC"/>
</dbReference>
<dbReference type="InterPro" id="IPR037923">
    <property type="entry name" value="HTH-like"/>
</dbReference>
<dbReference type="Gene3D" id="1.10.10.60">
    <property type="entry name" value="Homeodomain-like"/>
    <property type="match status" value="2"/>
</dbReference>
<dbReference type="InterPro" id="IPR009057">
    <property type="entry name" value="Homeodomain-like_sf"/>
</dbReference>
<sequence length="332" mass="36720">MRGAKRRPLGDIVVDDIVEEDPVHRGLSGPMIPGRRRAVLYACAVWGYTGVVPPPERRPIAGGRDEARLWRVDTLGGLEVLRARYVEFTFPPHTHEEFMIAVTEGGAALPTYRGGAHRVGPSDVLVLNPGEVHGGGPARGYIWQYRAFYPGAGLMRRAGREIADAARDVPQFTAEVVRDPHVAALLRRAHVALEEPRSALERGARLLQALACLIARHASDRPPARRIAPEHRAVERARQYLEALPAENVTLETLAREAGLSAFHLCRVFRQRFGLSPHAYQTIARVRLAKALLTRGLAISQAAAEAGFYDQPHLTRHFKRILGVTPGRFLTR</sequence>
<dbReference type="SUPFAM" id="SSF51215">
    <property type="entry name" value="Regulatory protein AraC"/>
    <property type="match status" value="1"/>
</dbReference>
<evidence type="ECO:0000256" key="2">
    <source>
        <dbReference type="ARBA" id="ARBA00023125"/>
    </source>
</evidence>
<dbReference type="PROSITE" id="PS00041">
    <property type="entry name" value="HTH_ARAC_FAMILY_1"/>
    <property type="match status" value="1"/>
</dbReference>
<organism evidence="6 7">
    <name type="scientific">Candidatus Segetimicrobium genomatis</name>
    <dbReference type="NCBI Taxonomy" id="2569760"/>
    <lineage>
        <taxon>Bacteria</taxon>
        <taxon>Bacillati</taxon>
        <taxon>Candidatus Sysuimicrobiota</taxon>
        <taxon>Candidatus Sysuimicrobiia</taxon>
        <taxon>Candidatus Sysuimicrobiales</taxon>
        <taxon>Candidatus Segetimicrobiaceae</taxon>
        <taxon>Candidatus Segetimicrobium</taxon>
    </lineage>
</organism>
<dbReference type="Proteomes" id="UP000320048">
    <property type="component" value="Unassembled WGS sequence"/>
</dbReference>
<dbReference type="SMART" id="SM00342">
    <property type="entry name" value="HTH_ARAC"/>
    <property type="match status" value="1"/>
</dbReference>
<dbReference type="PROSITE" id="PS01124">
    <property type="entry name" value="HTH_ARAC_FAMILY_2"/>
    <property type="match status" value="1"/>
</dbReference>
<gene>
    <name evidence="6" type="ORF">E6H04_10580</name>
</gene>